<reference evidence="4 5" key="1">
    <citation type="submission" date="2021-03" db="EMBL/GenBank/DDBJ databases">
        <title>Muricauda lutimaris sp. nov. and Muricauda ruestringensis sp. nov, two marine members of the Flavobacteriaceae isolated from deep sea sediments of Western Pacific.</title>
        <authorList>
            <person name="Zhao S."/>
            <person name="Liu R."/>
        </authorList>
    </citation>
    <scope>NUCLEOTIDE SEQUENCE [LARGE SCALE GENOMIC DNA]</scope>
    <source>
        <strain evidence="4 5">BC31-1-A7</strain>
    </source>
</reference>
<proteinExistence type="predicted"/>
<dbReference type="Pfam" id="PF04773">
    <property type="entry name" value="FecR"/>
    <property type="match status" value="1"/>
</dbReference>
<feature type="domain" description="Protein FecR C-terminal" evidence="3">
    <location>
        <begin position="245"/>
        <end position="310"/>
    </location>
</feature>
<dbReference type="Pfam" id="PF16344">
    <property type="entry name" value="FecR_C"/>
    <property type="match status" value="1"/>
</dbReference>
<dbReference type="Gene3D" id="2.60.120.1440">
    <property type="match status" value="1"/>
</dbReference>
<comment type="caution">
    <text evidence="4">The sequence shown here is derived from an EMBL/GenBank/DDBJ whole genome shotgun (WGS) entry which is preliminary data.</text>
</comment>
<dbReference type="EMBL" id="JAFLNL010000021">
    <property type="protein sequence ID" value="MBO0356274.1"/>
    <property type="molecule type" value="Genomic_DNA"/>
</dbReference>
<keyword evidence="1" id="KW-0812">Transmembrane</keyword>
<dbReference type="PIRSF" id="PIRSF018266">
    <property type="entry name" value="FecR"/>
    <property type="match status" value="1"/>
</dbReference>
<feature type="domain" description="FecR protein" evidence="2">
    <location>
        <begin position="108"/>
        <end position="202"/>
    </location>
</feature>
<feature type="transmembrane region" description="Helical" evidence="1">
    <location>
        <begin position="76"/>
        <end position="98"/>
    </location>
</feature>
<dbReference type="InterPro" id="IPR032508">
    <property type="entry name" value="FecR_C"/>
</dbReference>
<dbReference type="RefSeq" id="WP_207037044.1">
    <property type="nucleotide sequence ID" value="NZ_JAFLNL010000021.1"/>
</dbReference>
<keyword evidence="5" id="KW-1185">Reference proteome</keyword>
<protein>
    <submittedName>
        <fullName evidence="4">FecR family protein</fullName>
    </submittedName>
</protein>
<evidence type="ECO:0000256" key="1">
    <source>
        <dbReference type="SAM" id="Phobius"/>
    </source>
</evidence>
<dbReference type="Proteomes" id="UP000664044">
    <property type="component" value="Unassembled WGS sequence"/>
</dbReference>
<gene>
    <name evidence="4" type="ORF">J0656_19810</name>
</gene>
<dbReference type="InterPro" id="IPR012373">
    <property type="entry name" value="Ferrdict_sens_TM"/>
</dbReference>
<keyword evidence="1" id="KW-0472">Membrane</keyword>
<evidence type="ECO:0000313" key="5">
    <source>
        <dbReference type="Proteomes" id="UP000664044"/>
    </source>
</evidence>
<sequence>MDKSKLIDLLSKYDKGTCTKEELVLLYRFFDAFQDDNNIWDTKGIVEKERIRKELSKKIKQRIDFQERNRKSISPFWKVAAAILFLIGLGAMTKILLFQKEQPMEYERIVSNDMGIKQVALMDGSTVWLNRNSELVVAKKFMESEFREVTLHGEAFFEVAKNKNRPFIVHSSGFQTKVLGTKFNVKESNERTEVALIEGSVEVNANTEQVLLKPMKKAVFGYGNDSIAIVEMDMELELAWMTNDFDFKNTKLSRVATILERRFHKKIIFEQSELPEKKVTGHYKNESLNAILLSVTRAGNLDYKYEDKQNILIFEPLKNNSM</sequence>
<organism evidence="4 5">
    <name type="scientific">Flagellimonas aurea</name>
    <dbReference type="NCBI Taxonomy" id="2915619"/>
    <lineage>
        <taxon>Bacteria</taxon>
        <taxon>Pseudomonadati</taxon>
        <taxon>Bacteroidota</taxon>
        <taxon>Flavobacteriia</taxon>
        <taxon>Flavobacteriales</taxon>
        <taxon>Flavobacteriaceae</taxon>
        <taxon>Flagellimonas</taxon>
    </lineage>
</organism>
<evidence type="ECO:0000259" key="2">
    <source>
        <dbReference type="Pfam" id="PF04773"/>
    </source>
</evidence>
<dbReference type="PANTHER" id="PTHR30273">
    <property type="entry name" value="PERIPLASMIC SIGNAL SENSOR AND SIGMA FACTOR ACTIVATOR FECR-RELATED"/>
    <property type="match status" value="1"/>
</dbReference>
<keyword evidence="1" id="KW-1133">Transmembrane helix</keyword>
<accession>A0ABS3GB84</accession>
<dbReference type="InterPro" id="IPR006860">
    <property type="entry name" value="FecR"/>
</dbReference>
<dbReference type="Gene3D" id="3.55.50.30">
    <property type="match status" value="1"/>
</dbReference>
<evidence type="ECO:0000313" key="4">
    <source>
        <dbReference type="EMBL" id="MBO0356274.1"/>
    </source>
</evidence>
<evidence type="ECO:0000259" key="3">
    <source>
        <dbReference type="Pfam" id="PF16344"/>
    </source>
</evidence>
<dbReference type="PANTHER" id="PTHR30273:SF2">
    <property type="entry name" value="PROTEIN FECR"/>
    <property type="match status" value="1"/>
</dbReference>
<name>A0ABS3GB84_9FLAO</name>